<accession>A0ACD4NIN5</accession>
<name>A0ACD4NIN5_9HYPH</name>
<sequence>MSLSLVMPFDGDPTVKPIKAPQRWLQSQQLAVPFAEAVYIAMSKNGSETFRRGFTNVLKFFDFLHKEGSSQIDLCDISTEMLNGYALYLAEVFDSPNTRRQYFGALRSVINTLRKTPAYAGMLSPQLRVPKNPWKGSDKAGKSRPGVPIAELVKIERACLKEIGEALAKFETGRRLVREHRQATSSMPEASMTLAATLSTVVVQMHGYLPDMQSADDLSAEFGQGVREAGGVEAVWSYLHLTARSLIPFIVLFCIRTAFNAMSCVGASKDCVRESPILIGDLDVSGSDRRHRVRVKKNRARFLQNRTYPASDRSIDNPVVLVRLVRKHTKSIRRFVVPHHVDRLFIYPSTLSHAVQGYNLRGGSNFQNNLGYFIAENNLVKFSLANIRPTIDEIVDILTDGDLLAKQAVLNHQHHSTTDAHYTSDASRERRRERLGEYQNQRQRWVATGGKSDPRRSEMGGTRRAATGGWECGDPYDSPIIGELPGRLCQAWGCCPTCWMAGVNPNDSYGLARIIQLEASIELAKPSISSARWLGHWLPVLTAIRTIWLPLFVDEAVWREAQTIRLQPLDIVE</sequence>
<proteinExistence type="predicted"/>
<gene>
    <name evidence="1" type="ORF">OXU80_17580</name>
</gene>
<evidence type="ECO:0000313" key="2">
    <source>
        <dbReference type="Proteomes" id="UP001163223"/>
    </source>
</evidence>
<reference evidence="1" key="1">
    <citation type="submission" date="2022-11" db="EMBL/GenBank/DDBJ databases">
        <title>beta-Carotene-producing bacterium, Jeongeuplla avenae sp. nov., alleviates the salt stress of Arabidopsis seedlings.</title>
        <authorList>
            <person name="Jiang L."/>
            <person name="Lee J."/>
        </authorList>
    </citation>
    <scope>NUCLEOTIDE SEQUENCE</scope>
    <source>
        <strain evidence="1">DY_R2A_6</strain>
    </source>
</reference>
<evidence type="ECO:0000313" key="1">
    <source>
        <dbReference type="EMBL" id="WAJ26670.1"/>
    </source>
</evidence>
<dbReference type="Proteomes" id="UP001163223">
    <property type="component" value="Chromosome"/>
</dbReference>
<dbReference type="EMBL" id="CP113520">
    <property type="protein sequence ID" value="WAJ26670.1"/>
    <property type="molecule type" value="Genomic_DNA"/>
</dbReference>
<organism evidence="1 2">
    <name type="scientific">Antarcticirhabdus aurantiaca</name>
    <dbReference type="NCBI Taxonomy" id="2606717"/>
    <lineage>
        <taxon>Bacteria</taxon>
        <taxon>Pseudomonadati</taxon>
        <taxon>Pseudomonadota</taxon>
        <taxon>Alphaproteobacteria</taxon>
        <taxon>Hyphomicrobiales</taxon>
        <taxon>Aurantimonadaceae</taxon>
        <taxon>Antarcticirhabdus</taxon>
    </lineage>
</organism>
<keyword evidence="2" id="KW-1185">Reference proteome</keyword>
<protein>
    <submittedName>
        <fullName evidence="1">Phage integrase SAM-like domain-containing protein</fullName>
    </submittedName>
</protein>